<name>A0A410DR58_9CLOT</name>
<dbReference type="InterPro" id="IPR005249">
    <property type="entry name" value="YqeK"/>
</dbReference>
<evidence type="ECO:0000256" key="1">
    <source>
        <dbReference type="ARBA" id="ARBA00012506"/>
    </source>
</evidence>
<dbReference type="AlphaFoldDB" id="A0A410DR58"/>
<dbReference type="EMBL" id="CP025746">
    <property type="protein sequence ID" value="QAA31522.1"/>
    <property type="molecule type" value="Genomic_DNA"/>
</dbReference>
<gene>
    <name evidence="8" type="ORF">C1I91_07650</name>
</gene>
<sequence length="191" mass="21848">MWSYEEIDDYLKKNLTESRYEHTLGVVYAAELLAEKNGESKDKARLAALVHDCAKNMRIDAQFEFLKSRSIEIDDITRKSPQILHGLIGSIIAKETMHIEDEEVLSAVRYHTTGKKSMSLLEKIIYIADYIEPNRDYKGVEDLRNITYADLDKGVLQGFDNTITYVIKLGQLVHPLTIEARNDLLLKIKGC</sequence>
<evidence type="ECO:0000256" key="6">
    <source>
        <dbReference type="ARBA" id="ARBA00049417"/>
    </source>
</evidence>
<evidence type="ECO:0000256" key="5">
    <source>
        <dbReference type="ARBA" id="ARBA00023004"/>
    </source>
</evidence>
<evidence type="ECO:0000256" key="3">
    <source>
        <dbReference type="ARBA" id="ARBA00022741"/>
    </source>
</evidence>
<evidence type="ECO:0000313" key="8">
    <source>
        <dbReference type="EMBL" id="QAA31522.1"/>
    </source>
</evidence>
<dbReference type="Gene3D" id="1.10.3210.10">
    <property type="entry name" value="Hypothetical protein af1432"/>
    <property type="match status" value="1"/>
</dbReference>
<dbReference type="InterPro" id="IPR051094">
    <property type="entry name" value="Diverse_Catalytic_Enzymes"/>
</dbReference>
<feature type="domain" description="HD" evidence="7">
    <location>
        <begin position="19"/>
        <end position="134"/>
    </location>
</feature>
<accession>A0A410DR58</accession>
<dbReference type="EC" id="3.6.1.41" evidence="1"/>
<keyword evidence="5" id="KW-0408">Iron</keyword>
<dbReference type="Proteomes" id="UP000286268">
    <property type="component" value="Chromosome"/>
</dbReference>
<keyword evidence="9" id="KW-1185">Reference proteome</keyword>
<dbReference type="GO" id="GO:0008803">
    <property type="term" value="F:bis(5'-nucleosyl)-tetraphosphatase (symmetrical) activity"/>
    <property type="evidence" value="ECO:0007669"/>
    <property type="project" value="UniProtKB-EC"/>
</dbReference>
<evidence type="ECO:0000313" key="9">
    <source>
        <dbReference type="Proteomes" id="UP000286268"/>
    </source>
</evidence>
<keyword evidence="4 8" id="KW-0378">Hydrolase</keyword>
<evidence type="ECO:0000256" key="4">
    <source>
        <dbReference type="ARBA" id="ARBA00022801"/>
    </source>
</evidence>
<protein>
    <recommendedName>
        <fullName evidence="1">bis(5'-nucleosyl)-tetraphosphatase (symmetrical)</fullName>
        <ecNumber evidence="1">3.6.1.41</ecNumber>
    </recommendedName>
</protein>
<keyword evidence="2" id="KW-0479">Metal-binding</keyword>
<dbReference type="PANTHER" id="PTHR35795">
    <property type="entry name" value="SLR1885 PROTEIN"/>
    <property type="match status" value="1"/>
</dbReference>
<dbReference type="GO" id="GO:0000166">
    <property type="term" value="F:nucleotide binding"/>
    <property type="evidence" value="ECO:0007669"/>
    <property type="project" value="UniProtKB-KW"/>
</dbReference>
<dbReference type="CDD" id="cd00077">
    <property type="entry name" value="HDc"/>
    <property type="match status" value="1"/>
</dbReference>
<evidence type="ECO:0000259" key="7">
    <source>
        <dbReference type="PROSITE" id="PS51831"/>
    </source>
</evidence>
<dbReference type="GO" id="GO:0046872">
    <property type="term" value="F:metal ion binding"/>
    <property type="evidence" value="ECO:0007669"/>
    <property type="project" value="UniProtKB-KW"/>
</dbReference>
<comment type="catalytic activity">
    <reaction evidence="6">
        <text>P(1),P(4)-bis(5'-adenosyl) tetraphosphate + H2O = 2 ADP + 2 H(+)</text>
        <dbReference type="Rhea" id="RHEA:24252"/>
        <dbReference type="ChEBI" id="CHEBI:15377"/>
        <dbReference type="ChEBI" id="CHEBI:15378"/>
        <dbReference type="ChEBI" id="CHEBI:58141"/>
        <dbReference type="ChEBI" id="CHEBI:456216"/>
        <dbReference type="EC" id="3.6.1.41"/>
    </reaction>
</comment>
<organism evidence="8 9">
    <name type="scientific">Clostridium manihotivorum</name>
    <dbReference type="NCBI Taxonomy" id="2320868"/>
    <lineage>
        <taxon>Bacteria</taxon>
        <taxon>Bacillati</taxon>
        <taxon>Bacillota</taxon>
        <taxon>Clostridia</taxon>
        <taxon>Eubacteriales</taxon>
        <taxon>Clostridiaceae</taxon>
        <taxon>Clostridium</taxon>
    </lineage>
</organism>
<dbReference type="SMART" id="SM00471">
    <property type="entry name" value="HDc"/>
    <property type="match status" value="1"/>
</dbReference>
<evidence type="ECO:0000256" key="2">
    <source>
        <dbReference type="ARBA" id="ARBA00022723"/>
    </source>
</evidence>
<dbReference type="SUPFAM" id="SSF109604">
    <property type="entry name" value="HD-domain/PDEase-like"/>
    <property type="match status" value="1"/>
</dbReference>
<dbReference type="InterPro" id="IPR006674">
    <property type="entry name" value="HD_domain"/>
</dbReference>
<dbReference type="NCBIfam" id="TIGR00488">
    <property type="entry name" value="bis(5'-nucleosyl)-tetraphosphatase (symmetrical) YqeK"/>
    <property type="match status" value="1"/>
</dbReference>
<dbReference type="OrthoDB" id="5295945at2"/>
<dbReference type="PANTHER" id="PTHR35795:SF1">
    <property type="entry name" value="BIS(5'-NUCLEOSYL)-TETRAPHOSPHATASE, SYMMETRICAL"/>
    <property type="match status" value="1"/>
</dbReference>
<dbReference type="KEGG" id="cmah:C1I91_07650"/>
<reference evidence="8 9" key="1">
    <citation type="submission" date="2018-01" db="EMBL/GenBank/DDBJ databases">
        <title>Genome Sequencing and Assembly of Anaerobacter polyendosporus strain CT4.</title>
        <authorList>
            <person name="Tachaapaikoon C."/>
            <person name="Sutheeworapong S."/>
            <person name="Jenjaroenpun P."/>
            <person name="Wongsurawat T."/>
            <person name="Nookeaw I."/>
            <person name="Cheawchanlertfa P."/>
            <person name="Kosugi A."/>
            <person name="Cheevadhanarak S."/>
            <person name="Ratanakhanokchai K."/>
        </authorList>
    </citation>
    <scope>NUCLEOTIDE SEQUENCE [LARGE SCALE GENOMIC DNA]</scope>
    <source>
        <strain evidence="8 9">CT4</strain>
    </source>
</reference>
<dbReference type="PROSITE" id="PS51831">
    <property type="entry name" value="HD"/>
    <property type="match status" value="1"/>
</dbReference>
<proteinExistence type="predicted"/>
<dbReference type="Pfam" id="PF01966">
    <property type="entry name" value="HD"/>
    <property type="match status" value="1"/>
</dbReference>
<dbReference type="InterPro" id="IPR003607">
    <property type="entry name" value="HD/PDEase_dom"/>
</dbReference>
<dbReference type="RefSeq" id="WP_128212335.1">
    <property type="nucleotide sequence ID" value="NZ_CP025746.1"/>
</dbReference>
<keyword evidence="3" id="KW-0547">Nucleotide-binding</keyword>